<dbReference type="PANTHER" id="PTHR47514:SF1">
    <property type="entry name" value="TRANSKETOLASE N-TERMINAL SECTION-RELATED"/>
    <property type="match status" value="1"/>
</dbReference>
<dbReference type="Pfam" id="PF00456">
    <property type="entry name" value="Transketolase_N"/>
    <property type="match status" value="1"/>
</dbReference>
<dbReference type="InterPro" id="IPR005474">
    <property type="entry name" value="Transketolase_N"/>
</dbReference>
<evidence type="ECO:0000256" key="2">
    <source>
        <dbReference type="ARBA" id="ARBA00007131"/>
    </source>
</evidence>
<dbReference type="SUPFAM" id="SSF52518">
    <property type="entry name" value="Thiamin diphosphate-binding fold (THDP-binding)"/>
    <property type="match status" value="1"/>
</dbReference>
<dbReference type="CDD" id="cd02012">
    <property type="entry name" value="TPP_TK"/>
    <property type="match status" value="1"/>
</dbReference>
<comment type="cofactor">
    <cofactor evidence="1">
        <name>thiamine diphosphate</name>
        <dbReference type="ChEBI" id="CHEBI:58937"/>
    </cofactor>
</comment>
<organism evidence="5 6">
    <name type="scientific">Candidatus Rikenella faecigallinarum</name>
    <dbReference type="NCBI Taxonomy" id="2838745"/>
    <lineage>
        <taxon>Bacteria</taxon>
        <taxon>Pseudomonadati</taxon>
        <taxon>Bacteroidota</taxon>
        <taxon>Bacteroidia</taxon>
        <taxon>Bacteroidales</taxon>
        <taxon>Rikenellaceae</taxon>
        <taxon>Rikenella</taxon>
    </lineage>
</organism>
<evidence type="ECO:0000313" key="5">
    <source>
        <dbReference type="EMBL" id="HIW10325.1"/>
    </source>
</evidence>
<dbReference type="InterPro" id="IPR029061">
    <property type="entry name" value="THDP-binding"/>
</dbReference>
<sequence>MAETKQLETIAAQVRRDIIRMVASAASGHPGGSLGAADILTALYFEVMDIPEERIARFDAKNSGVGEDLFYLSNGHISPLFYSVLARRGYFPVSELSGFRKLGSRLQGHPTPAKGLPGVRAASGSLGQGLSVAVGNALAKKLAHDDNHCVFVMTGDGELEEGQIWEAAMFAAARKVDNLVAIVDMNGQQIDGTCGEVLGLGCAQQLRAKWEAFGWTVIDLDGHNMQQIVKTLRYAKNDACGHGKPVVVLAKTVMGQGVDFMAGTNEWHGKAPSAEQAEKALSQLPITELGDF</sequence>
<keyword evidence="3" id="KW-0786">Thiamine pyrophosphate</keyword>
<comment type="caution">
    <text evidence="5">The sequence shown here is derived from an EMBL/GenBank/DDBJ whole genome shotgun (WGS) entry which is preliminary data.</text>
</comment>
<name>A0A9D1TY40_9BACT</name>
<evidence type="ECO:0000256" key="3">
    <source>
        <dbReference type="ARBA" id="ARBA00023052"/>
    </source>
</evidence>
<evidence type="ECO:0000259" key="4">
    <source>
        <dbReference type="Pfam" id="PF00456"/>
    </source>
</evidence>
<protein>
    <submittedName>
        <fullName evidence="5">Transketolase</fullName>
    </submittedName>
</protein>
<gene>
    <name evidence="5" type="ORF">H9888_02375</name>
</gene>
<comment type="similarity">
    <text evidence="2">Belongs to the transketolase family.</text>
</comment>
<evidence type="ECO:0000313" key="6">
    <source>
        <dbReference type="Proteomes" id="UP000823926"/>
    </source>
</evidence>
<reference evidence="5" key="1">
    <citation type="journal article" date="2021" name="PeerJ">
        <title>Extensive microbial diversity within the chicken gut microbiome revealed by metagenomics and culture.</title>
        <authorList>
            <person name="Gilroy R."/>
            <person name="Ravi A."/>
            <person name="Getino M."/>
            <person name="Pursley I."/>
            <person name="Horton D.L."/>
            <person name="Alikhan N.F."/>
            <person name="Baker D."/>
            <person name="Gharbi K."/>
            <person name="Hall N."/>
            <person name="Watson M."/>
            <person name="Adriaenssens E.M."/>
            <person name="Foster-Nyarko E."/>
            <person name="Jarju S."/>
            <person name="Secka A."/>
            <person name="Antonio M."/>
            <person name="Oren A."/>
            <person name="Chaudhuri R.R."/>
            <person name="La Ragione R."/>
            <person name="Hildebrand F."/>
            <person name="Pallen M.J."/>
        </authorList>
    </citation>
    <scope>NUCLEOTIDE SEQUENCE</scope>
    <source>
        <strain evidence="5">ChiBcec15-1070</strain>
    </source>
</reference>
<dbReference type="Proteomes" id="UP000823926">
    <property type="component" value="Unassembled WGS sequence"/>
</dbReference>
<evidence type="ECO:0000256" key="1">
    <source>
        <dbReference type="ARBA" id="ARBA00001964"/>
    </source>
</evidence>
<dbReference type="AlphaFoldDB" id="A0A9D1TY40"/>
<proteinExistence type="inferred from homology"/>
<dbReference type="EMBL" id="DXHL01000013">
    <property type="protein sequence ID" value="HIW10325.1"/>
    <property type="molecule type" value="Genomic_DNA"/>
</dbReference>
<dbReference type="PANTHER" id="PTHR47514">
    <property type="entry name" value="TRANSKETOLASE N-TERMINAL SECTION-RELATED"/>
    <property type="match status" value="1"/>
</dbReference>
<accession>A0A9D1TY40</accession>
<reference evidence="5" key="2">
    <citation type="submission" date="2021-04" db="EMBL/GenBank/DDBJ databases">
        <authorList>
            <person name="Gilroy R."/>
        </authorList>
    </citation>
    <scope>NUCLEOTIDE SEQUENCE</scope>
    <source>
        <strain evidence="5">ChiBcec15-1070</strain>
    </source>
</reference>
<feature type="domain" description="Transketolase N-terminal" evidence="4">
    <location>
        <begin position="11"/>
        <end position="280"/>
    </location>
</feature>
<dbReference type="Gene3D" id="3.40.50.970">
    <property type="match status" value="1"/>
</dbReference>